<dbReference type="Proteomes" id="UP000483820">
    <property type="component" value="Chromosome I"/>
</dbReference>
<evidence type="ECO:0000313" key="5">
    <source>
        <dbReference type="Proteomes" id="UP000483820"/>
    </source>
</evidence>
<reference evidence="4 5" key="1">
    <citation type="submission" date="2019-12" db="EMBL/GenBank/DDBJ databases">
        <title>Chromosome-level assembly of the Caenorhabditis remanei genome.</title>
        <authorList>
            <person name="Teterina A.A."/>
            <person name="Willis J.H."/>
            <person name="Phillips P.C."/>
        </authorList>
    </citation>
    <scope>NUCLEOTIDE SEQUENCE [LARGE SCALE GENOMIC DNA]</scope>
    <source>
        <strain evidence="4 5">PX506</strain>
        <tissue evidence="4">Whole organism</tissue>
    </source>
</reference>
<dbReference type="CTD" id="9800801"/>
<evidence type="ECO:0000259" key="2">
    <source>
        <dbReference type="Pfam" id="PF00646"/>
    </source>
</evidence>
<feature type="compositionally biased region" description="Low complexity" evidence="1">
    <location>
        <begin position="14"/>
        <end position="25"/>
    </location>
</feature>
<dbReference type="PANTHER" id="PTHR21503:SF8">
    <property type="entry name" value="F-BOX ASSOCIATED DOMAIN-CONTAINING PROTEIN-RELATED"/>
    <property type="match status" value="1"/>
</dbReference>
<feature type="domain" description="Sdz-33 F-box" evidence="3">
    <location>
        <begin position="247"/>
        <end position="297"/>
    </location>
</feature>
<dbReference type="RefSeq" id="XP_053592423.1">
    <property type="nucleotide sequence ID" value="XM_053723778.1"/>
</dbReference>
<dbReference type="EMBL" id="WUAV01000001">
    <property type="protein sequence ID" value="KAF1771224.1"/>
    <property type="molecule type" value="Genomic_DNA"/>
</dbReference>
<evidence type="ECO:0000259" key="3">
    <source>
        <dbReference type="Pfam" id="PF07735"/>
    </source>
</evidence>
<evidence type="ECO:0000256" key="1">
    <source>
        <dbReference type="SAM" id="MobiDB-lite"/>
    </source>
</evidence>
<sequence>MKFLIFSRSGGFNPASTSRSTTSPPEQCPGAHNDPQQYTDAEQQRFNKMNGQRNNMSSSKPFPLLHLPRLPLFNVFNCLGVQEQFYLSFCSKKSKYAIKFYTDRQKYSVTFYFEETFAFSLKTTNSKFLLDIQTHTPIFGSIWTFLRRVENEAPTNEKRLLLFLVYVFNTPEICLVFDGRSHQFVKGFINFIHSLKMNIQTLKINSMSDKTGEFVLDNCRDVSEVLLECFTTTRFEYLNKSLIPKFSFDKLTINYANWVTTRHLSNLFINCKHVILYGCSPQKLEIQQFIKKWIYGCSQLTYASLAFNYVDFFWNDIMREVPSTIVPIEEMGEAFFTNTVYRIKQEKTGVQAYVIMKNDRTIVITDSLNLF</sequence>
<dbReference type="Pfam" id="PF00646">
    <property type="entry name" value="F-box"/>
    <property type="match status" value="1"/>
</dbReference>
<dbReference type="PANTHER" id="PTHR21503">
    <property type="entry name" value="F-BOX-CONTAINING HYPOTHETICAL PROTEIN C.ELEGANS"/>
    <property type="match status" value="1"/>
</dbReference>
<dbReference type="KEGG" id="crq:GCK72_003050"/>
<dbReference type="GeneID" id="9800801"/>
<dbReference type="InterPro" id="IPR001810">
    <property type="entry name" value="F-box_dom"/>
</dbReference>
<feature type="region of interest" description="Disordered" evidence="1">
    <location>
        <begin position="1"/>
        <end position="36"/>
    </location>
</feature>
<protein>
    <submittedName>
        <fullName evidence="4">Uncharacterized protein</fullName>
    </submittedName>
</protein>
<accession>A0A6A5HWM4</accession>
<dbReference type="Pfam" id="PF07735">
    <property type="entry name" value="FBA_2"/>
    <property type="match status" value="1"/>
</dbReference>
<dbReference type="InterPro" id="IPR012885">
    <property type="entry name" value="F-box_Sdz-33"/>
</dbReference>
<feature type="domain" description="F-box" evidence="2">
    <location>
        <begin position="64"/>
        <end position="99"/>
    </location>
</feature>
<gene>
    <name evidence="4" type="ORF">GCK72_003050</name>
</gene>
<evidence type="ECO:0000313" key="4">
    <source>
        <dbReference type="EMBL" id="KAF1771224.1"/>
    </source>
</evidence>
<name>A0A6A5HWM4_CAERE</name>
<organism evidence="4 5">
    <name type="scientific">Caenorhabditis remanei</name>
    <name type="common">Caenorhabditis vulgaris</name>
    <dbReference type="NCBI Taxonomy" id="31234"/>
    <lineage>
        <taxon>Eukaryota</taxon>
        <taxon>Metazoa</taxon>
        <taxon>Ecdysozoa</taxon>
        <taxon>Nematoda</taxon>
        <taxon>Chromadorea</taxon>
        <taxon>Rhabditida</taxon>
        <taxon>Rhabditina</taxon>
        <taxon>Rhabditomorpha</taxon>
        <taxon>Rhabditoidea</taxon>
        <taxon>Rhabditidae</taxon>
        <taxon>Peloderinae</taxon>
        <taxon>Caenorhabditis</taxon>
    </lineage>
</organism>
<comment type="caution">
    <text evidence="4">The sequence shown here is derived from an EMBL/GenBank/DDBJ whole genome shotgun (WGS) entry which is preliminary data.</text>
</comment>
<proteinExistence type="predicted"/>
<dbReference type="AlphaFoldDB" id="A0A6A5HWM4"/>